<accession>A0A125W2U1</accession>
<reference evidence="3" key="1">
    <citation type="submission" date="2010-07" db="EMBL/GenBank/DDBJ databases">
        <authorList>
            <person name="Weinstock G."/>
            <person name="Sodergren E."/>
            <person name="Clifton S."/>
            <person name="Fulton L."/>
            <person name="Fulton B."/>
            <person name="Courtney L."/>
            <person name="Fronick C."/>
            <person name="Harrison M."/>
            <person name="Strong C."/>
            <person name="Farmer C."/>
            <person name="Delahaunty K."/>
            <person name="Markovic C."/>
            <person name="Hall O."/>
            <person name="Minx P."/>
            <person name="Tomlinson C."/>
            <person name="Mitreva M."/>
            <person name="Hou S."/>
            <person name="Chen J."/>
            <person name="Wollam A."/>
            <person name="Pepin K.H."/>
            <person name="Johnson M."/>
            <person name="Bhonagiri V."/>
            <person name="Zhang X."/>
            <person name="Suruliraj S."/>
            <person name="Warren W."/>
            <person name="Chinwalla A."/>
            <person name="Mardis E.R."/>
            <person name="Wilson R.K."/>
        </authorList>
    </citation>
    <scope>NUCLEOTIDE SEQUENCE [LARGE SCALE GENOMIC DNA]</scope>
    <source>
        <strain evidence="3">TX4248</strain>
    </source>
</reference>
<evidence type="ECO:0000313" key="3">
    <source>
        <dbReference type="Proteomes" id="UP000004846"/>
    </source>
</evidence>
<comment type="caution">
    <text evidence="2">The sequence shown here is derived from an EMBL/GenBank/DDBJ whole genome shotgun (WGS) entry which is preliminary data.</text>
</comment>
<sequence length="58" mass="6622">MSSFRYILVTLLKILVVISLVIILFVVGTMIGYGLIGNGNPMDVFDEKIWTHIMNFFK</sequence>
<keyword evidence="1" id="KW-0812">Transmembrane</keyword>
<keyword evidence="1" id="KW-0472">Membrane</keyword>
<dbReference type="HOGENOM" id="CLU_151134_2_2_9"/>
<organism evidence="2 3">
    <name type="scientific">Enterococcus faecalis TX4248</name>
    <dbReference type="NCBI Taxonomy" id="749495"/>
    <lineage>
        <taxon>Bacteria</taxon>
        <taxon>Bacillati</taxon>
        <taxon>Bacillota</taxon>
        <taxon>Bacilli</taxon>
        <taxon>Lactobacillales</taxon>
        <taxon>Enterococcaceae</taxon>
        <taxon>Enterococcus</taxon>
    </lineage>
</organism>
<dbReference type="EMBL" id="AEBR01000102">
    <property type="protein sequence ID" value="EFM81631.1"/>
    <property type="molecule type" value="Genomic_DNA"/>
</dbReference>
<gene>
    <name evidence="2" type="ORF">HMPREF9498_02773</name>
</gene>
<evidence type="ECO:0008006" key="4">
    <source>
        <dbReference type="Google" id="ProtNLM"/>
    </source>
</evidence>
<dbReference type="GeneID" id="60894606"/>
<keyword evidence="1" id="KW-1133">Transmembrane helix</keyword>
<dbReference type="Pfam" id="PF11772">
    <property type="entry name" value="EpuA"/>
    <property type="match status" value="1"/>
</dbReference>
<dbReference type="RefSeq" id="WP_002356564.1">
    <property type="nucleotide sequence ID" value="NZ_GL454487.1"/>
</dbReference>
<dbReference type="Proteomes" id="UP000004846">
    <property type="component" value="Unassembled WGS sequence"/>
</dbReference>
<protein>
    <recommendedName>
        <fullName evidence="4">DNA-directed RNA polymerase subunit beta</fullName>
    </recommendedName>
</protein>
<dbReference type="AlphaFoldDB" id="A0A125W2U1"/>
<dbReference type="InterPro" id="IPR024596">
    <property type="entry name" value="RNApol_su_b/EpuA"/>
</dbReference>
<proteinExistence type="predicted"/>
<feature type="transmembrane region" description="Helical" evidence="1">
    <location>
        <begin position="12"/>
        <end position="36"/>
    </location>
</feature>
<name>A0A125W2U1_ENTFL</name>
<evidence type="ECO:0000313" key="2">
    <source>
        <dbReference type="EMBL" id="EFM81631.1"/>
    </source>
</evidence>
<evidence type="ECO:0000256" key="1">
    <source>
        <dbReference type="SAM" id="Phobius"/>
    </source>
</evidence>